<gene>
    <name evidence="4" type="ORF">GMRT_16223</name>
</gene>
<evidence type="ECO:0000313" key="5">
    <source>
        <dbReference type="Proteomes" id="UP000315496"/>
    </source>
</evidence>
<dbReference type="OrthoDB" id="10255419at2759"/>
<organism evidence="4 5">
    <name type="scientific">Giardia muris</name>
    <dbReference type="NCBI Taxonomy" id="5742"/>
    <lineage>
        <taxon>Eukaryota</taxon>
        <taxon>Metamonada</taxon>
        <taxon>Diplomonadida</taxon>
        <taxon>Hexamitidae</taxon>
        <taxon>Giardiinae</taxon>
        <taxon>Giardia</taxon>
    </lineage>
</organism>
<reference evidence="4 5" key="1">
    <citation type="submission" date="2019-05" db="EMBL/GenBank/DDBJ databases">
        <title>The compact genome of Giardia muris reveals important steps in the evolution of intestinal protozoan parasites.</title>
        <authorList>
            <person name="Xu F."/>
            <person name="Jimenez-Gonzalez A."/>
            <person name="Einarsson E."/>
            <person name="Astvaldsson A."/>
            <person name="Peirasmaki D."/>
            <person name="Eckmann L."/>
            <person name="Andersson J.O."/>
            <person name="Svard S.G."/>
            <person name="Jerlstrom-Hultqvist J."/>
        </authorList>
    </citation>
    <scope>NUCLEOTIDE SEQUENCE [LARGE SCALE GENOMIC DNA]</scope>
    <source>
        <strain evidence="4 5">Roberts-Thomson</strain>
    </source>
</reference>
<name>A0A4Z1SPB7_GIAMU</name>
<dbReference type="Gene3D" id="1.25.40.20">
    <property type="entry name" value="Ankyrin repeat-containing domain"/>
    <property type="match status" value="1"/>
</dbReference>
<keyword evidence="2" id="KW-0175">Coiled coil</keyword>
<dbReference type="PROSITE" id="PS50297">
    <property type="entry name" value="ANK_REP_REGION"/>
    <property type="match status" value="1"/>
</dbReference>
<keyword evidence="1" id="KW-0040">ANK repeat</keyword>
<evidence type="ECO:0000256" key="1">
    <source>
        <dbReference type="PROSITE-ProRule" id="PRU00023"/>
    </source>
</evidence>
<feature type="repeat" description="ANK" evidence="1">
    <location>
        <begin position="683"/>
        <end position="715"/>
    </location>
</feature>
<keyword evidence="5" id="KW-1185">Reference proteome</keyword>
<dbReference type="VEuPathDB" id="GiardiaDB:GMRT_16223"/>
<dbReference type="PROSITE" id="PS50088">
    <property type="entry name" value="ANK_REPEAT"/>
    <property type="match status" value="1"/>
</dbReference>
<dbReference type="Pfam" id="PF12796">
    <property type="entry name" value="Ank_2"/>
    <property type="match status" value="1"/>
</dbReference>
<dbReference type="SUPFAM" id="SSF48403">
    <property type="entry name" value="Ankyrin repeat"/>
    <property type="match status" value="1"/>
</dbReference>
<feature type="compositionally biased region" description="Low complexity" evidence="3">
    <location>
        <begin position="175"/>
        <end position="189"/>
    </location>
</feature>
<dbReference type="InterPro" id="IPR036770">
    <property type="entry name" value="Ankyrin_rpt-contain_sf"/>
</dbReference>
<feature type="coiled-coil region" evidence="2">
    <location>
        <begin position="378"/>
        <end position="458"/>
    </location>
</feature>
<feature type="region of interest" description="Disordered" evidence="3">
    <location>
        <begin position="143"/>
        <end position="193"/>
    </location>
</feature>
<dbReference type="EMBL" id="VDLU01000003">
    <property type="protein sequence ID" value="TNJ27662.1"/>
    <property type="molecule type" value="Genomic_DNA"/>
</dbReference>
<evidence type="ECO:0000256" key="2">
    <source>
        <dbReference type="SAM" id="Coils"/>
    </source>
</evidence>
<sequence length="753" mass="83532">MSEAWFSAIRHHNNDFVLQHIRTCAGLREADASGVVVAALARNTEALQLLMDYAGPEDLLEAAVACMRIDDVEAFGMVRPHLAQAKEESEQLLTLAINYSAHGIIKYLLEREDYTPSFLSAQFTDSSRLGSFRTNQILGEFLPADTTSSSGPKLYPGRETSDEGAPLFFSPQTQSPDSIPQPRSSPSPSTKTTAERRLWFAAQVEELRQHEEAQREQLHFLGLSTHNRDAIIIYLQEKLNELAGSDDCAILDPTSLADFVRKSNFVSAGQAPYAGMAYGVETTVAEPGSELQMLIVQTVLDTLKAHPELVAAEKLITEPELEGIRAQIRLDTGLNLSPDALKRGSVEELGRAIEKLQGYLITQKAQLNKYQTIIRNLMDDRQKEVEDFATQVKTLQEEVRTLKEEHQAVKNPSPICGRPSTSQEEQLRAEMEILRGICDNLQEELDATRRLKDDHIEEEQQTDMNPIEKVPETVSVACSAMDVVETNEISIQSTQDELKVILQDQEMVTEQPSPGLDQGVETDDTNLEVPLMQDEAITVMLLPEPPEPPVSPTITLSELDKERLQLLAAEVAEQTGLSLESESLWHQVLKRVLTQPNFHHARLAIHRMPWLHKQILQQVEGWLVSLHELVQAGDISSLYIVAPLLANRRDRNNRTALMLAAELNDPAAARVLAAFEAGAQTSKGHTALMIAAQLGHEDVARVLADTEAKVLDRKGRGALYYAREAIVHTNPEVSLRIAHHIQAALGFGLGPRV</sequence>
<dbReference type="AlphaFoldDB" id="A0A4Z1SPB7"/>
<comment type="caution">
    <text evidence="4">The sequence shown here is derived from an EMBL/GenBank/DDBJ whole genome shotgun (WGS) entry which is preliminary data.</text>
</comment>
<dbReference type="InterPro" id="IPR002110">
    <property type="entry name" value="Ankyrin_rpt"/>
</dbReference>
<dbReference type="PANTHER" id="PTHR24120:SF4">
    <property type="entry name" value="GH07239P"/>
    <property type="match status" value="1"/>
</dbReference>
<evidence type="ECO:0000256" key="3">
    <source>
        <dbReference type="SAM" id="MobiDB-lite"/>
    </source>
</evidence>
<dbReference type="SMART" id="SM00248">
    <property type="entry name" value="ANK"/>
    <property type="match status" value="3"/>
</dbReference>
<evidence type="ECO:0000313" key="4">
    <source>
        <dbReference type="EMBL" id="TNJ27662.1"/>
    </source>
</evidence>
<accession>A0A4Z1SPB7</accession>
<dbReference type="PANTHER" id="PTHR24120">
    <property type="entry name" value="GH07239P"/>
    <property type="match status" value="1"/>
</dbReference>
<proteinExistence type="predicted"/>
<dbReference type="Proteomes" id="UP000315496">
    <property type="component" value="Chromosome 3"/>
</dbReference>
<protein>
    <submittedName>
        <fullName evidence="4">Ankyrin repeat protein 1</fullName>
    </submittedName>
</protein>